<dbReference type="Proteomes" id="UP000831189">
    <property type="component" value="Chromosome"/>
</dbReference>
<comment type="similarity">
    <text evidence="1">Belongs to the sigma-70 factor family. ECF subfamily.</text>
</comment>
<keyword evidence="2" id="KW-0805">Transcription regulation</keyword>
<feature type="region of interest" description="Disordered" evidence="5">
    <location>
        <begin position="226"/>
        <end position="246"/>
    </location>
</feature>
<accession>A0ABY4KKR1</accession>
<feature type="domain" description="RNA polymerase sigma factor 70 region 4 type 2" evidence="7">
    <location>
        <begin position="158"/>
        <end position="210"/>
    </location>
</feature>
<dbReference type="EMBL" id="CP096208">
    <property type="protein sequence ID" value="UPQ81408.1"/>
    <property type="molecule type" value="Genomic_DNA"/>
</dbReference>
<dbReference type="SUPFAM" id="SSF88659">
    <property type="entry name" value="Sigma3 and sigma4 domains of RNA polymerase sigma factors"/>
    <property type="match status" value="1"/>
</dbReference>
<evidence type="ECO:0000259" key="6">
    <source>
        <dbReference type="Pfam" id="PF04542"/>
    </source>
</evidence>
<evidence type="ECO:0000256" key="2">
    <source>
        <dbReference type="ARBA" id="ARBA00023015"/>
    </source>
</evidence>
<evidence type="ECO:0000256" key="5">
    <source>
        <dbReference type="SAM" id="MobiDB-lite"/>
    </source>
</evidence>
<dbReference type="InterPro" id="IPR036388">
    <property type="entry name" value="WH-like_DNA-bd_sf"/>
</dbReference>
<dbReference type="Gene3D" id="1.10.1740.10">
    <property type="match status" value="1"/>
</dbReference>
<evidence type="ECO:0000259" key="7">
    <source>
        <dbReference type="Pfam" id="PF08281"/>
    </source>
</evidence>
<evidence type="ECO:0000256" key="1">
    <source>
        <dbReference type="ARBA" id="ARBA00010641"/>
    </source>
</evidence>
<sequence length="246" mass="27263">MENRMAVLATVTTYSAGIQPEGLSAATLLLERLRNGDREAFTALVREHHRALRALATGIVGEAWADDAVQEAWLAAYQALPRFEGRANLKTWLWAIVRNQALARLRRERRYVPWAAVFPDADGGKSLRFDAADPWPTTPGPWHQEGPEALLFSAESAQCLGRAIAALPGAQQRAYRLHEVEGMALDNIAEGMATSNGNVRVLLHRARSALRRVLNAYQEQGECRCLSRRPPRLDPSRGWPPEGARA</sequence>
<keyword evidence="3" id="KW-0731">Sigma factor</keyword>
<feature type="domain" description="RNA polymerase sigma-70 region 2" evidence="6">
    <location>
        <begin position="44"/>
        <end position="110"/>
    </location>
</feature>
<dbReference type="SUPFAM" id="SSF88946">
    <property type="entry name" value="Sigma2 domain of RNA polymerase sigma factors"/>
    <property type="match status" value="1"/>
</dbReference>
<dbReference type="InterPro" id="IPR039425">
    <property type="entry name" value="RNA_pol_sigma-70-like"/>
</dbReference>
<dbReference type="InterPro" id="IPR013325">
    <property type="entry name" value="RNA_pol_sigma_r2"/>
</dbReference>
<dbReference type="PANTHER" id="PTHR43133:SF53">
    <property type="entry name" value="ECF RNA POLYMERASE SIGMA-E FACTOR"/>
    <property type="match status" value="1"/>
</dbReference>
<keyword evidence="9" id="KW-1185">Reference proteome</keyword>
<evidence type="ECO:0000256" key="3">
    <source>
        <dbReference type="ARBA" id="ARBA00023082"/>
    </source>
</evidence>
<gene>
    <name evidence="8" type="ORF">M0M42_13365</name>
</gene>
<dbReference type="Pfam" id="PF08281">
    <property type="entry name" value="Sigma70_r4_2"/>
    <property type="match status" value="1"/>
</dbReference>
<evidence type="ECO:0000313" key="8">
    <source>
        <dbReference type="EMBL" id="UPQ81408.1"/>
    </source>
</evidence>
<dbReference type="PANTHER" id="PTHR43133">
    <property type="entry name" value="RNA POLYMERASE ECF-TYPE SIGMA FACTO"/>
    <property type="match status" value="1"/>
</dbReference>
<dbReference type="Pfam" id="PF04542">
    <property type="entry name" value="Sigma70_r2"/>
    <property type="match status" value="1"/>
</dbReference>
<dbReference type="InterPro" id="IPR014284">
    <property type="entry name" value="RNA_pol_sigma-70_dom"/>
</dbReference>
<evidence type="ECO:0000256" key="4">
    <source>
        <dbReference type="ARBA" id="ARBA00023163"/>
    </source>
</evidence>
<dbReference type="CDD" id="cd06171">
    <property type="entry name" value="Sigma70_r4"/>
    <property type="match status" value="1"/>
</dbReference>
<keyword evidence="4" id="KW-0804">Transcription</keyword>
<organism evidence="8 9">
    <name type="scientific">Pseudomonas knackmussii</name>
    <dbReference type="NCBI Taxonomy" id="65741"/>
    <lineage>
        <taxon>Bacteria</taxon>
        <taxon>Pseudomonadati</taxon>
        <taxon>Pseudomonadota</taxon>
        <taxon>Gammaproteobacteria</taxon>
        <taxon>Pseudomonadales</taxon>
        <taxon>Pseudomonadaceae</taxon>
        <taxon>Pseudomonas</taxon>
    </lineage>
</organism>
<dbReference type="InterPro" id="IPR013324">
    <property type="entry name" value="RNA_pol_sigma_r3/r4-like"/>
</dbReference>
<name>A0ABY4KKR1_9PSED</name>
<dbReference type="NCBIfam" id="TIGR02937">
    <property type="entry name" value="sigma70-ECF"/>
    <property type="match status" value="1"/>
</dbReference>
<dbReference type="Gene3D" id="1.10.10.10">
    <property type="entry name" value="Winged helix-like DNA-binding domain superfamily/Winged helix DNA-binding domain"/>
    <property type="match status" value="1"/>
</dbReference>
<dbReference type="InterPro" id="IPR007627">
    <property type="entry name" value="RNA_pol_sigma70_r2"/>
</dbReference>
<protein>
    <submittedName>
        <fullName evidence="8">Sigma-70 family RNA polymerase sigma factor</fullName>
    </submittedName>
</protein>
<evidence type="ECO:0000313" key="9">
    <source>
        <dbReference type="Proteomes" id="UP000831189"/>
    </source>
</evidence>
<dbReference type="InterPro" id="IPR013249">
    <property type="entry name" value="RNA_pol_sigma70_r4_t2"/>
</dbReference>
<reference evidence="8 9" key="1">
    <citation type="submission" date="2022-04" db="EMBL/GenBank/DDBJ databases">
        <title>Pseudomonas knackmussii B09-2.</title>
        <authorList>
            <person name="Deng Y."/>
        </authorList>
    </citation>
    <scope>NUCLEOTIDE SEQUENCE [LARGE SCALE GENOMIC DNA]</scope>
    <source>
        <strain evidence="8 9">B09-2</strain>
    </source>
</reference>
<proteinExistence type="inferred from homology"/>